<dbReference type="Proteomes" id="UP000000378">
    <property type="component" value="Chromosome"/>
</dbReference>
<dbReference type="PROSITE" id="PS51257">
    <property type="entry name" value="PROKAR_LIPOPROTEIN"/>
    <property type="match status" value="1"/>
</dbReference>
<reference evidence="2" key="1">
    <citation type="journal article" date="2010" name="Stand. Genomic Sci.">
        <title>Complete genome sequence of Syntrophothermus lipocalidus type strain (TGB-C1T).</title>
        <authorList>
            <consortium name="US DOE Joint Genome Institute (JGI-PGF)"/>
            <person name="Djao O."/>
            <person name="Zhang X."/>
            <person name="Lucas S."/>
            <person name="Lapidus A."/>
            <person name="Glavina Del Rio T."/>
            <person name="Nolan M."/>
            <person name="Tice H."/>
            <person name="Cheng J."/>
            <person name="Han C."/>
            <person name="Tapia R."/>
            <person name="Goodwin L."/>
            <person name="Pitluck S."/>
            <person name="Liolios K."/>
            <person name="Ivanova N."/>
            <person name="Mavromatis K."/>
            <person name="Mikhailova N."/>
            <person name="Ovchinnikova G."/>
            <person name="Pati A."/>
            <person name="Brambilla E."/>
            <person name="Chen A."/>
            <person name="Palaniappan K."/>
            <person name="Land M."/>
            <person name="Hauser L."/>
            <person name="Chang Y."/>
            <person name="Jeffries C."/>
            <person name="Rohde M."/>
            <person name="Sikorski J."/>
            <person name="Spring S."/>
            <person name="Goker M."/>
            <person name="Detter J."/>
            <person name="Woyke T."/>
            <person name="Bristow J."/>
            <person name="Eisen J."/>
            <person name="Markowitz V."/>
            <person name="Hugenholtz P."/>
            <person name="Kyrpides N."/>
            <person name="Klenk H."/>
        </authorList>
    </citation>
    <scope>NUCLEOTIDE SEQUENCE [LARGE SCALE GENOMIC DNA]</scope>
    <source>
        <strain evidence="2">DSM 12680 / TGB-C1</strain>
    </source>
</reference>
<evidence type="ECO:0000313" key="2">
    <source>
        <dbReference type="Proteomes" id="UP000000378"/>
    </source>
</evidence>
<dbReference type="RefSeq" id="WP_013175478.1">
    <property type="nucleotide sequence ID" value="NC_014220.1"/>
</dbReference>
<dbReference type="InterPro" id="IPR022601">
    <property type="entry name" value="DUF3160"/>
</dbReference>
<dbReference type="AlphaFoldDB" id="D7CMZ1"/>
<dbReference type="EMBL" id="CP002048">
    <property type="protein sequence ID" value="ADI02076.1"/>
    <property type="molecule type" value="Genomic_DNA"/>
</dbReference>
<sequence>MIRKERPVWLSAVVLVLFLAAGCGGGGTATIPTGPETALAADFATYQEVKVDVTPQVPAYKVATNLENVTNRDRFKFSSEAQKLLVDNGFVVIPAQNPEFFIVYETNRYDGIPNFITTDAMLHNYHLFFNQLLKTVETQYLIPELKKLNTGMLAESQKQYESLKGTAWENAARRNVAFFAVGNRLLDPQAKIPEQVKEEVERELALIEAHQETAVSPVMTMGKSPDVLESLKEDYTQYIPRGHYVKSEELKNYFKTMTWYGRLTFRLKDQDEIRSAVLMTLALNRGENLKNWENIYRTTAFFVGKSDDLGYLDFQPILAEVYGNAVSLKQLATDSSQWELFMKKAAKLRPPAINSIPIFDETIQPDREREIKGFRFMGQRFTLDASVFQRLVYREVKENPDGQRRVLPKGLDIPAAMGSGESYAILKEMGETRYRNYPENMAKMRQYIKGLDKSTWTQNLYWSWLYTLKPLIQEKPEGYPSFMRNQAWARKELNTYLGSWTELKHDTVLYAKQVYAEMGGGWEQGDDRGYVEPNPEVYARLAALTAMTREGLQSRGLLAERDKESLNRLEKLALDLKDISVKELNNEPLSEADYELIRTFGGQLEHFWLEALRDEVESRSQIWENPAPVVADVATAPPDLVLEEGTGYISDIYVVVPVEGKLRIARGGVYSYYEFPWSAADRLTDQKWQEMLRSGKAPEPPKWTGIFTARMEEWPIVPVWQ</sequence>
<gene>
    <name evidence="1" type="ordered locus">Slip_1309</name>
</gene>
<protein>
    <recommendedName>
        <fullName evidence="3">DUF3160 domain-containing protein</fullName>
    </recommendedName>
</protein>
<evidence type="ECO:0000313" key="1">
    <source>
        <dbReference type="EMBL" id="ADI02076.1"/>
    </source>
</evidence>
<evidence type="ECO:0008006" key="3">
    <source>
        <dbReference type="Google" id="ProtNLM"/>
    </source>
</evidence>
<name>D7CMZ1_SYNLT</name>
<dbReference type="HOGENOM" id="CLU_015670_1_0_9"/>
<dbReference type="eggNOG" id="COG4640">
    <property type="taxonomic scope" value="Bacteria"/>
</dbReference>
<reference evidence="1 2" key="2">
    <citation type="journal article" date="2010" name="Stand. Genomic Sci.">
        <title>Complete genome sequence of Syntrophothermus lipocalidus type strain (TGB-C1).</title>
        <authorList>
            <person name="Djao O.D."/>
            <person name="Zhang X."/>
            <person name="Lucas S."/>
            <person name="Lapidus A."/>
            <person name="Del Rio T.G."/>
            <person name="Nolan M."/>
            <person name="Tice H."/>
            <person name="Cheng J.F."/>
            <person name="Han C."/>
            <person name="Tapia R."/>
            <person name="Goodwin L."/>
            <person name="Pitluck S."/>
            <person name="Liolios K."/>
            <person name="Ivanova N."/>
            <person name="Mavromatis K."/>
            <person name="Mikhailova N."/>
            <person name="Ovchinnikova G."/>
            <person name="Pati A."/>
            <person name="Brambilla E."/>
            <person name="Chen A."/>
            <person name="Palaniappan K."/>
            <person name="Land M."/>
            <person name="Hauser L."/>
            <person name="Chang Y.J."/>
            <person name="Jeffries C.D."/>
            <person name="Rohde M."/>
            <person name="Sikorski J."/>
            <person name="Spring S."/>
            <person name="Goker M."/>
            <person name="Detter J.C."/>
            <person name="Woyke T."/>
            <person name="Bristow J."/>
            <person name="Eisen J.A."/>
            <person name="Markowitz V."/>
            <person name="Hugenholtz P."/>
            <person name="Kyrpides N.C."/>
            <person name="Klenk H.P."/>
        </authorList>
    </citation>
    <scope>NUCLEOTIDE SEQUENCE [LARGE SCALE GENOMIC DNA]</scope>
    <source>
        <strain evidence="2">DSM 12680 / TGB-C1</strain>
    </source>
</reference>
<dbReference type="Pfam" id="PF11369">
    <property type="entry name" value="DUF3160"/>
    <property type="match status" value="1"/>
</dbReference>
<dbReference type="KEGG" id="slp:Slip_1309"/>
<dbReference type="STRING" id="643648.Slip_1309"/>
<keyword evidence="2" id="KW-1185">Reference proteome</keyword>
<dbReference type="OrthoDB" id="353549at2"/>
<proteinExistence type="predicted"/>
<organism evidence="1 2">
    <name type="scientific">Syntrophothermus lipocalidus (strain DSM 12680 / TGB-C1)</name>
    <dbReference type="NCBI Taxonomy" id="643648"/>
    <lineage>
        <taxon>Bacteria</taxon>
        <taxon>Bacillati</taxon>
        <taxon>Bacillota</taxon>
        <taxon>Clostridia</taxon>
        <taxon>Eubacteriales</taxon>
        <taxon>Syntrophomonadaceae</taxon>
        <taxon>Syntrophothermus</taxon>
    </lineage>
</organism>
<accession>D7CMZ1</accession>
<dbReference type="SMART" id="SM01325">
    <property type="entry name" value="DUF3160"/>
    <property type="match status" value="1"/>
</dbReference>